<dbReference type="AlphaFoldDB" id="A0A367IL94"/>
<comment type="caution">
    <text evidence="2">The sequence shown here is derived from an EMBL/GenBank/DDBJ whole genome shotgun (WGS) entry which is preliminary data.</text>
</comment>
<gene>
    <name evidence="2" type="ORF">CU098_004946</name>
</gene>
<reference evidence="2 3" key="1">
    <citation type="journal article" date="2018" name="G3 (Bethesda)">
        <title>Phylogenetic and Phylogenomic Definition of Rhizopus Species.</title>
        <authorList>
            <person name="Gryganskyi A.P."/>
            <person name="Golan J."/>
            <person name="Dolatabadi S."/>
            <person name="Mondo S."/>
            <person name="Robb S."/>
            <person name="Idnurm A."/>
            <person name="Muszewska A."/>
            <person name="Steczkiewicz K."/>
            <person name="Masonjones S."/>
            <person name="Liao H.L."/>
            <person name="Gajdeczka M.T."/>
            <person name="Anike F."/>
            <person name="Vuek A."/>
            <person name="Anishchenko I.M."/>
            <person name="Voigt K."/>
            <person name="de Hoog G.S."/>
            <person name="Smith M.E."/>
            <person name="Heitman J."/>
            <person name="Vilgalys R."/>
            <person name="Stajich J.E."/>
        </authorList>
    </citation>
    <scope>NUCLEOTIDE SEQUENCE [LARGE SCALE GENOMIC DNA]</scope>
    <source>
        <strain evidence="2 3">LSU 92-RS-03</strain>
    </source>
</reference>
<evidence type="ECO:0000313" key="3">
    <source>
        <dbReference type="Proteomes" id="UP000253551"/>
    </source>
</evidence>
<dbReference type="Proteomes" id="UP000253551">
    <property type="component" value="Unassembled WGS sequence"/>
</dbReference>
<evidence type="ECO:0000313" key="2">
    <source>
        <dbReference type="EMBL" id="RCH78403.1"/>
    </source>
</evidence>
<accession>A0A367IL94</accession>
<name>A0A367IL94_RHIST</name>
<evidence type="ECO:0000256" key="1">
    <source>
        <dbReference type="SAM" id="MobiDB-lite"/>
    </source>
</evidence>
<dbReference type="EMBL" id="PJQM01007272">
    <property type="protein sequence ID" value="RCH78403.1"/>
    <property type="molecule type" value="Genomic_DNA"/>
</dbReference>
<protein>
    <submittedName>
        <fullName evidence="2">Uncharacterized protein</fullName>
    </submittedName>
</protein>
<organism evidence="2 3">
    <name type="scientific">Rhizopus stolonifer</name>
    <name type="common">Rhizopus nigricans</name>
    <dbReference type="NCBI Taxonomy" id="4846"/>
    <lineage>
        <taxon>Eukaryota</taxon>
        <taxon>Fungi</taxon>
        <taxon>Fungi incertae sedis</taxon>
        <taxon>Mucoromycota</taxon>
        <taxon>Mucoromycotina</taxon>
        <taxon>Mucoromycetes</taxon>
        <taxon>Mucorales</taxon>
        <taxon>Mucorineae</taxon>
        <taxon>Rhizopodaceae</taxon>
        <taxon>Rhizopus</taxon>
    </lineage>
</organism>
<feature type="region of interest" description="Disordered" evidence="1">
    <location>
        <begin position="32"/>
        <end position="57"/>
    </location>
</feature>
<feature type="non-terminal residue" evidence="2">
    <location>
        <position position="57"/>
    </location>
</feature>
<dbReference type="OrthoDB" id="2441332at2759"/>
<feature type="compositionally biased region" description="Basic and acidic residues" evidence="1">
    <location>
        <begin position="34"/>
        <end position="44"/>
    </location>
</feature>
<proteinExistence type="predicted"/>
<sequence length="57" mass="6469">MLVPGVMEKMHQLQATIQGTLERLYKAIQGQESAEDHRSYRREACGSPVAVRKDQIN</sequence>
<keyword evidence="3" id="KW-1185">Reference proteome</keyword>